<feature type="region of interest" description="Disordered" evidence="1">
    <location>
        <begin position="399"/>
        <end position="421"/>
    </location>
</feature>
<name>A0AAE1CL64_9GAST</name>
<keyword evidence="3" id="KW-1185">Reference proteome</keyword>
<gene>
    <name evidence="2" type="ORF">RRG08_026372</name>
</gene>
<sequence length="498" mass="55943">TGEWWIDSRHPCNQPRVEAGEWWIRPKTPVPSTTSRDRRVVDPTQDTRVINQENGYSWRRAEVLGIDKRDGVHHKPPGEASGIPLSDTLNLVILLGGCTALLLRMTSTVKVSLGNCKNVAGRRRAVCETSMSSNNDRFVVRVHRIDVEDLIHDAGSGCYQSTRQNLSQAAERADIAFQNERHNLSQAAERADIAFHDERHNLSQAAVRADIAFHDERHNLSQAAVRTDIAFQNERHNLSQAAVRTDIAFQNERHNLFHAAVRTDIAFQNERHNLPQAADSYRADIAFHDERHNLSQAAVRADLDFQNERHNLSQAAVRADLDFQNERHNLSQAADSYRADIAFHDERHNLSQAAERTDIAFHDEFHNGYVLCSSHSRKLIAKVNQTSAARHGTSYLETARSRESRDCGLNPHPKPEQSGALSMDNVWERLPPKFLPGPGARPVRGRGLQAERWGILVSLPTKDPAWVGSQDDGLGSLTTRQENSQRGRFVSPPPPALD</sequence>
<dbReference type="Proteomes" id="UP001283361">
    <property type="component" value="Unassembled WGS sequence"/>
</dbReference>
<feature type="compositionally biased region" description="Polar residues" evidence="1">
    <location>
        <begin position="476"/>
        <end position="486"/>
    </location>
</feature>
<evidence type="ECO:0000256" key="1">
    <source>
        <dbReference type="SAM" id="MobiDB-lite"/>
    </source>
</evidence>
<organism evidence="2 3">
    <name type="scientific">Elysia crispata</name>
    <name type="common">lettuce slug</name>
    <dbReference type="NCBI Taxonomy" id="231223"/>
    <lineage>
        <taxon>Eukaryota</taxon>
        <taxon>Metazoa</taxon>
        <taxon>Spiralia</taxon>
        <taxon>Lophotrochozoa</taxon>
        <taxon>Mollusca</taxon>
        <taxon>Gastropoda</taxon>
        <taxon>Heterobranchia</taxon>
        <taxon>Euthyneura</taxon>
        <taxon>Panpulmonata</taxon>
        <taxon>Sacoglossa</taxon>
        <taxon>Placobranchoidea</taxon>
        <taxon>Plakobranchidae</taxon>
        <taxon>Elysia</taxon>
    </lineage>
</organism>
<proteinExistence type="predicted"/>
<comment type="caution">
    <text evidence="2">The sequence shown here is derived from an EMBL/GenBank/DDBJ whole genome shotgun (WGS) entry which is preliminary data.</text>
</comment>
<feature type="non-terminal residue" evidence="2">
    <location>
        <position position="1"/>
    </location>
</feature>
<protein>
    <submittedName>
        <fullName evidence="2">Uncharacterized protein</fullName>
    </submittedName>
</protein>
<dbReference type="AlphaFoldDB" id="A0AAE1CL64"/>
<dbReference type="EMBL" id="JAWDGP010007758">
    <property type="protein sequence ID" value="KAK3705943.1"/>
    <property type="molecule type" value="Genomic_DNA"/>
</dbReference>
<evidence type="ECO:0000313" key="2">
    <source>
        <dbReference type="EMBL" id="KAK3705943.1"/>
    </source>
</evidence>
<accession>A0AAE1CL64</accession>
<evidence type="ECO:0000313" key="3">
    <source>
        <dbReference type="Proteomes" id="UP001283361"/>
    </source>
</evidence>
<feature type="region of interest" description="Disordered" evidence="1">
    <location>
        <begin position="462"/>
        <end position="498"/>
    </location>
</feature>
<reference evidence="2" key="1">
    <citation type="journal article" date="2023" name="G3 (Bethesda)">
        <title>A reference genome for the long-term kleptoplast-retaining sea slug Elysia crispata morphotype clarki.</title>
        <authorList>
            <person name="Eastman K.E."/>
            <person name="Pendleton A.L."/>
            <person name="Shaikh M.A."/>
            <person name="Suttiyut T."/>
            <person name="Ogas R."/>
            <person name="Tomko P."/>
            <person name="Gavelis G."/>
            <person name="Widhalm J.R."/>
            <person name="Wisecaver J.H."/>
        </authorList>
    </citation>
    <scope>NUCLEOTIDE SEQUENCE</scope>
    <source>
        <strain evidence="2">ECLA1</strain>
    </source>
</reference>